<gene>
    <name evidence="2" type="ORF">NKR19_g9634</name>
</gene>
<dbReference type="EMBL" id="JANBVN010000245">
    <property type="protein sequence ID" value="KAJ9131125.1"/>
    <property type="molecule type" value="Genomic_DNA"/>
</dbReference>
<feature type="region of interest" description="Disordered" evidence="1">
    <location>
        <begin position="85"/>
        <end position="151"/>
    </location>
</feature>
<organism evidence="2 3">
    <name type="scientific">Coniochaeta hoffmannii</name>
    <dbReference type="NCBI Taxonomy" id="91930"/>
    <lineage>
        <taxon>Eukaryota</taxon>
        <taxon>Fungi</taxon>
        <taxon>Dikarya</taxon>
        <taxon>Ascomycota</taxon>
        <taxon>Pezizomycotina</taxon>
        <taxon>Sordariomycetes</taxon>
        <taxon>Sordariomycetidae</taxon>
        <taxon>Coniochaetales</taxon>
        <taxon>Coniochaetaceae</taxon>
        <taxon>Coniochaeta</taxon>
    </lineage>
</organism>
<feature type="compositionally biased region" description="Low complexity" evidence="1">
    <location>
        <begin position="42"/>
        <end position="57"/>
    </location>
</feature>
<name>A0AA38RGA0_9PEZI</name>
<reference evidence="2" key="1">
    <citation type="submission" date="2022-07" db="EMBL/GenBank/DDBJ databases">
        <title>Fungi with potential for degradation of polypropylene.</title>
        <authorList>
            <person name="Gostincar C."/>
        </authorList>
    </citation>
    <scope>NUCLEOTIDE SEQUENCE</scope>
    <source>
        <strain evidence="2">EXF-13287</strain>
    </source>
</reference>
<proteinExistence type="predicted"/>
<dbReference type="AlphaFoldDB" id="A0AA38RGA0"/>
<evidence type="ECO:0000313" key="3">
    <source>
        <dbReference type="Proteomes" id="UP001174691"/>
    </source>
</evidence>
<feature type="region of interest" description="Disordered" evidence="1">
    <location>
        <begin position="38"/>
        <end position="68"/>
    </location>
</feature>
<dbReference type="Proteomes" id="UP001174691">
    <property type="component" value="Unassembled WGS sequence"/>
</dbReference>
<protein>
    <submittedName>
        <fullName evidence="2">Uncharacterized protein</fullName>
    </submittedName>
</protein>
<sequence length="151" mass="16189">MSFGTGPPAPPPLRKSRWSWWKPVKGTAAADEFYYNVHSESRPGSSSSSIKATSSRSTNKLRKARNSLTVLDDKRAEAIRKDLEEYMKECPPPATAAATITNLSDTRGRPQEPPPSARQPTGNGDDTGASTSDPGGSGVARAKNSRKSTSR</sequence>
<evidence type="ECO:0000256" key="1">
    <source>
        <dbReference type="SAM" id="MobiDB-lite"/>
    </source>
</evidence>
<comment type="caution">
    <text evidence="2">The sequence shown here is derived from an EMBL/GenBank/DDBJ whole genome shotgun (WGS) entry which is preliminary data.</text>
</comment>
<evidence type="ECO:0000313" key="2">
    <source>
        <dbReference type="EMBL" id="KAJ9131125.1"/>
    </source>
</evidence>
<accession>A0AA38RGA0</accession>
<feature type="compositionally biased region" description="Polar residues" evidence="1">
    <location>
        <begin position="118"/>
        <end position="134"/>
    </location>
</feature>
<keyword evidence="3" id="KW-1185">Reference proteome</keyword>